<comment type="caution">
    <text evidence="1">The sequence shown here is derived from an EMBL/GenBank/DDBJ whole genome shotgun (WGS) entry which is preliminary data.</text>
</comment>
<dbReference type="EMBL" id="CM042056">
    <property type="protein sequence ID" value="KAI3697531.1"/>
    <property type="molecule type" value="Genomic_DNA"/>
</dbReference>
<evidence type="ECO:0000313" key="1">
    <source>
        <dbReference type="EMBL" id="KAI3697531.1"/>
    </source>
</evidence>
<dbReference type="Proteomes" id="UP001055879">
    <property type="component" value="Linkage Group LG10"/>
</dbReference>
<sequence>MTTTTTTNNTQNGVENDLHQGSSECDEEAVVLGLDGGTTSTICVCMPLSNSNHHLPHPLPVLGRAIAGCSNHNSVGETLARDTLEHVMMEALSKSGAKQSAVRAVCLGVSGVNHPKDQERILNWLRDIFPRHVKLYVQNDAVAALASGSMGKLHGCVLIAGTGSIAYGFAEDGKEARAAGGGPVLGDWGSGYGIAAKALTAVVRAHDGRGPKTMLTDSILKSLCLSSPDELIGWTYADPSWARIAALVPEVVSCAEAGDGVANEILNDAVEELVLTVKAVVQRLGLSGEDGRGQFPVVLVGGVLVSNKNWDIGQKVVDCLMKTYPGAFPVQPKVEPAVGAALLACNFLMKEKERNGVII</sequence>
<protein>
    <submittedName>
        <fullName evidence="1">Uncharacterized protein</fullName>
    </submittedName>
</protein>
<keyword evidence="2" id="KW-1185">Reference proteome</keyword>
<name>A0ACB8ZJ49_ARCLA</name>
<gene>
    <name evidence="1" type="ORF">L6452_30624</name>
</gene>
<proteinExistence type="predicted"/>
<accession>A0ACB8ZJ49</accession>
<organism evidence="1 2">
    <name type="scientific">Arctium lappa</name>
    <name type="common">Greater burdock</name>
    <name type="synonym">Lappa major</name>
    <dbReference type="NCBI Taxonomy" id="4217"/>
    <lineage>
        <taxon>Eukaryota</taxon>
        <taxon>Viridiplantae</taxon>
        <taxon>Streptophyta</taxon>
        <taxon>Embryophyta</taxon>
        <taxon>Tracheophyta</taxon>
        <taxon>Spermatophyta</taxon>
        <taxon>Magnoliopsida</taxon>
        <taxon>eudicotyledons</taxon>
        <taxon>Gunneridae</taxon>
        <taxon>Pentapetalae</taxon>
        <taxon>asterids</taxon>
        <taxon>campanulids</taxon>
        <taxon>Asterales</taxon>
        <taxon>Asteraceae</taxon>
        <taxon>Carduoideae</taxon>
        <taxon>Cardueae</taxon>
        <taxon>Arctiinae</taxon>
        <taxon>Arctium</taxon>
    </lineage>
</organism>
<evidence type="ECO:0000313" key="2">
    <source>
        <dbReference type="Proteomes" id="UP001055879"/>
    </source>
</evidence>
<reference evidence="2" key="1">
    <citation type="journal article" date="2022" name="Mol. Ecol. Resour.">
        <title>The genomes of chicory, endive, great burdock and yacon provide insights into Asteraceae palaeo-polyploidization history and plant inulin production.</title>
        <authorList>
            <person name="Fan W."/>
            <person name="Wang S."/>
            <person name="Wang H."/>
            <person name="Wang A."/>
            <person name="Jiang F."/>
            <person name="Liu H."/>
            <person name="Zhao H."/>
            <person name="Xu D."/>
            <person name="Zhang Y."/>
        </authorList>
    </citation>
    <scope>NUCLEOTIDE SEQUENCE [LARGE SCALE GENOMIC DNA]</scope>
    <source>
        <strain evidence="2">cv. Niubang</strain>
    </source>
</reference>
<reference evidence="1 2" key="2">
    <citation type="journal article" date="2022" name="Mol. Ecol. Resour.">
        <title>The genomes of chicory, endive, great burdock and yacon provide insights into Asteraceae paleo-polyploidization history and plant inulin production.</title>
        <authorList>
            <person name="Fan W."/>
            <person name="Wang S."/>
            <person name="Wang H."/>
            <person name="Wang A."/>
            <person name="Jiang F."/>
            <person name="Liu H."/>
            <person name="Zhao H."/>
            <person name="Xu D."/>
            <person name="Zhang Y."/>
        </authorList>
    </citation>
    <scope>NUCLEOTIDE SEQUENCE [LARGE SCALE GENOMIC DNA]</scope>
    <source>
        <strain evidence="2">cv. Niubang</strain>
    </source>
</reference>